<dbReference type="RefSeq" id="WP_285485906.1">
    <property type="nucleotide sequence ID" value="NZ_BSTI01000002.1"/>
</dbReference>
<proteinExistence type="predicted"/>
<evidence type="ECO:0000256" key="1">
    <source>
        <dbReference type="SAM" id="MobiDB-lite"/>
    </source>
</evidence>
<feature type="region of interest" description="Disordered" evidence="1">
    <location>
        <begin position="281"/>
        <end position="387"/>
    </location>
</feature>
<accession>A0A9W6VEU5</accession>
<organism evidence="2 3">
    <name type="scientific">Amycolatopsis taiwanensis</name>
    <dbReference type="NCBI Taxonomy" id="342230"/>
    <lineage>
        <taxon>Bacteria</taxon>
        <taxon>Bacillati</taxon>
        <taxon>Actinomycetota</taxon>
        <taxon>Actinomycetes</taxon>
        <taxon>Pseudonocardiales</taxon>
        <taxon>Pseudonocardiaceae</taxon>
        <taxon>Amycolatopsis</taxon>
    </lineage>
</organism>
<keyword evidence="3" id="KW-1185">Reference proteome</keyword>
<gene>
    <name evidence="2" type="ORF">Atai01_07980</name>
</gene>
<dbReference type="AlphaFoldDB" id="A0A9W6VEU5"/>
<sequence>MIPYNVLPIEAHVWMIQQEQARIPVLLSAAQMFTEAHAWTQDAATQLQTNAGNLSPDWRDMAADSFQAKTGRSIADLKMWGDRIAGSQVSSQLTTLASTLPEALSTVLGLYGEYQAAISNIFTAGAAIPIWQASATRMTALGAQYDSTMLAVCAAAGVTNPGDLIPNFNISSADAVKTANAAVDFLTEVQSLAQSVGGGSGSLGSPSSLKDLNLPSSVGFNPQDWASWQGPSLAGLGASSLTAGASGGMPSLSPAGSAPVASLPPGAVGLVGSGLGGIPGLGGASGKRTTSSEAEIRPGAASSKTSGGGAVPPMMPQNLGAGGAGTLRPGVAEDSNGRSEGSHRHATAIDGVTAELRGRAGSSDGFALPRGRRGESDTGTVELIEAT</sequence>
<reference evidence="2" key="1">
    <citation type="submission" date="2023-03" db="EMBL/GenBank/DDBJ databases">
        <title>Amycolatopsis taiwanensis NBRC 103393.</title>
        <authorList>
            <person name="Ichikawa N."/>
            <person name="Sato H."/>
            <person name="Tonouchi N."/>
        </authorList>
    </citation>
    <scope>NUCLEOTIDE SEQUENCE</scope>
    <source>
        <strain evidence="2">NBRC 103393</strain>
    </source>
</reference>
<dbReference type="EMBL" id="BSTI01000002">
    <property type="protein sequence ID" value="GLY64179.1"/>
    <property type="molecule type" value="Genomic_DNA"/>
</dbReference>
<evidence type="ECO:0008006" key="4">
    <source>
        <dbReference type="Google" id="ProtNLM"/>
    </source>
</evidence>
<name>A0A9W6VEU5_9PSEU</name>
<comment type="caution">
    <text evidence="2">The sequence shown here is derived from an EMBL/GenBank/DDBJ whole genome shotgun (WGS) entry which is preliminary data.</text>
</comment>
<evidence type="ECO:0000313" key="2">
    <source>
        <dbReference type="EMBL" id="GLY64179.1"/>
    </source>
</evidence>
<dbReference type="Proteomes" id="UP001165136">
    <property type="component" value="Unassembled WGS sequence"/>
</dbReference>
<evidence type="ECO:0000313" key="3">
    <source>
        <dbReference type="Proteomes" id="UP001165136"/>
    </source>
</evidence>
<protein>
    <recommendedName>
        <fullName evidence="4">PPE family domain-containing protein</fullName>
    </recommendedName>
</protein>